<dbReference type="RefSeq" id="WP_061275997.1">
    <property type="nucleotide sequence ID" value="NZ_CP023525.1"/>
</dbReference>
<gene>
    <name evidence="2" type="ORF">CO704_22545</name>
    <name evidence="3" type="ORF">NCTC12120_02039</name>
</gene>
<name>A0A291E3N7_9ENTR</name>
<reference evidence="3 5" key="2">
    <citation type="submission" date="2018-06" db="EMBL/GenBank/DDBJ databases">
        <authorList>
            <consortium name="Pathogen Informatics"/>
            <person name="Doyle S."/>
        </authorList>
    </citation>
    <scope>NUCLEOTIDE SEQUENCE [LARGE SCALE GENOMIC DNA]</scope>
    <source>
        <strain evidence="3 5">NCTC12120</strain>
    </source>
</reference>
<dbReference type="Proteomes" id="UP000251197">
    <property type="component" value="Unassembled WGS sequence"/>
</dbReference>
<proteinExistence type="predicted"/>
<evidence type="ECO:0000313" key="3">
    <source>
        <dbReference type="EMBL" id="SQA98186.1"/>
    </source>
</evidence>
<evidence type="ECO:0000313" key="2">
    <source>
        <dbReference type="EMBL" id="ATF94670.1"/>
    </source>
</evidence>
<evidence type="ECO:0000313" key="4">
    <source>
        <dbReference type="Proteomes" id="UP000217979"/>
    </source>
</evidence>
<reference evidence="2 4" key="1">
    <citation type="submission" date="2017-09" db="EMBL/GenBank/DDBJ databases">
        <title>FDA dAtabase for Regulatory Grade micrObial Sequences (FDA-ARGOS): Supporting development and validation of Infectious Disease Dx tests.</title>
        <authorList>
            <person name="Minogue T."/>
            <person name="Wolcott M."/>
            <person name="Wasieloski L."/>
            <person name="Aguilar W."/>
            <person name="Moore D."/>
            <person name="Tallon L."/>
            <person name="Sadzewicz L."/>
            <person name="Ott S."/>
            <person name="Zhao X."/>
            <person name="Nagaraj S."/>
            <person name="Vavikolanu K."/>
            <person name="Aluvathingal J."/>
            <person name="Nadendla S."/>
            <person name="Sichtig H."/>
        </authorList>
    </citation>
    <scope>NUCLEOTIDE SEQUENCE [LARGE SCALE GENOMIC DNA]</scope>
    <source>
        <strain evidence="2 4">FDAARGOS_392</strain>
    </source>
</reference>
<dbReference type="AlphaFoldDB" id="A0A291E3N7"/>
<feature type="domain" description="Surface-adhesin protein E-like" evidence="1">
    <location>
        <begin position="32"/>
        <end position="141"/>
    </location>
</feature>
<dbReference type="InterPro" id="IPR031939">
    <property type="entry name" value="Adhesin_E-like"/>
</dbReference>
<dbReference type="EMBL" id="UAVU01000003">
    <property type="protein sequence ID" value="SQA98186.1"/>
    <property type="molecule type" value="Genomic_DNA"/>
</dbReference>
<dbReference type="Proteomes" id="UP000217979">
    <property type="component" value="Chromosome"/>
</dbReference>
<accession>A0A291E3N7</accession>
<sequence>MKRALILSVLLLLSGCAKPVKQPEPRPTGMIKIMEDKDVTTYISMLSVALYQGNPHLRQFYLINNYVKPSLMSEKENLFVRSSRAINVVNCERPERSVFDRVYLSELYGEGKVVAKKDPIGQWQTFPQDSVAGLIQKMVCAIDPALLKDASLKETRKAWMD</sequence>
<organism evidence="2 4">
    <name type="scientific">Cedecea neteri</name>
    <dbReference type="NCBI Taxonomy" id="158822"/>
    <lineage>
        <taxon>Bacteria</taxon>
        <taxon>Pseudomonadati</taxon>
        <taxon>Pseudomonadota</taxon>
        <taxon>Gammaproteobacteria</taxon>
        <taxon>Enterobacterales</taxon>
        <taxon>Enterobacteriaceae</taxon>
        <taxon>Cedecea</taxon>
    </lineage>
</organism>
<dbReference type="PROSITE" id="PS51257">
    <property type="entry name" value="PROKAR_LIPOPROTEIN"/>
    <property type="match status" value="1"/>
</dbReference>
<dbReference type="Gene3D" id="2.40.128.710">
    <property type="entry name" value="Surface-adhesin protein E"/>
    <property type="match status" value="1"/>
</dbReference>
<protein>
    <recommendedName>
        <fullName evidence="1">Surface-adhesin protein E-like domain-containing protein</fullName>
    </recommendedName>
</protein>
<evidence type="ECO:0000313" key="5">
    <source>
        <dbReference type="Proteomes" id="UP000251197"/>
    </source>
</evidence>
<dbReference type="EMBL" id="CP023525">
    <property type="protein sequence ID" value="ATF94670.1"/>
    <property type="molecule type" value="Genomic_DNA"/>
</dbReference>
<evidence type="ECO:0000259" key="1">
    <source>
        <dbReference type="Pfam" id="PF16747"/>
    </source>
</evidence>
<dbReference type="Pfam" id="PF16747">
    <property type="entry name" value="Adhesin_E"/>
    <property type="match status" value="1"/>
</dbReference>
<dbReference type="InterPro" id="IPR043088">
    <property type="entry name" value="Adhesin_E"/>
</dbReference>